<proteinExistence type="predicted"/>
<protein>
    <submittedName>
        <fullName evidence="2">Uncharacterized protein apoA</fullName>
    </submittedName>
</protein>
<feature type="region of interest" description="Disordered" evidence="1">
    <location>
        <begin position="1"/>
        <end position="51"/>
    </location>
</feature>
<dbReference type="EMBL" id="JF819834">
    <property type="protein sequence ID" value="AEP40942.1"/>
    <property type="molecule type" value="Genomic_DNA"/>
</dbReference>
<reference evidence="2" key="1">
    <citation type="journal article" date="2011" name="Tetrahedron">
        <title>Biosynthesis of the Apoptolidins in Nocardiopsis sp. FU 40.</title>
        <authorList>
            <person name="Du Y."/>
            <person name="Derewacz D.K."/>
            <person name="Deguire S.M."/>
            <person name="Teske J."/>
            <person name="Ravel J."/>
            <person name="Sulikowski G.A."/>
            <person name="Bachmann B.O."/>
        </authorList>
    </citation>
    <scope>NUCLEOTIDE SEQUENCE</scope>
</reference>
<gene>
    <name evidence="2" type="primary">apoA</name>
</gene>
<dbReference type="AlphaFoldDB" id="G4XIN5"/>
<evidence type="ECO:0000313" key="2">
    <source>
        <dbReference type="EMBL" id="AEP40942.1"/>
    </source>
</evidence>
<feature type="region of interest" description="Disordered" evidence="1">
    <location>
        <begin position="277"/>
        <end position="296"/>
    </location>
</feature>
<feature type="compositionally biased region" description="Basic and acidic residues" evidence="1">
    <location>
        <begin position="121"/>
        <end position="144"/>
    </location>
</feature>
<accession>G4XIN5</accession>
<feature type="region of interest" description="Disordered" evidence="1">
    <location>
        <begin position="220"/>
        <end position="249"/>
    </location>
</feature>
<organism evidence="2">
    <name type="scientific">Amycolatopsis sp. FU40</name>
    <dbReference type="NCBI Taxonomy" id="2914159"/>
    <lineage>
        <taxon>Bacteria</taxon>
        <taxon>Bacillati</taxon>
        <taxon>Actinomycetota</taxon>
        <taxon>Actinomycetes</taxon>
        <taxon>Pseudonocardiales</taxon>
        <taxon>Pseudonocardiaceae</taxon>
        <taxon>Amycolatopsis</taxon>
    </lineage>
</organism>
<name>G4XIN5_9PSEU</name>
<feature type="compositionally biased region" description="Polar residues" evidence="1">
    <location>
        <begin position="1"/>
        <end position="17"/>
    </location>
</feature>
<feature type="region of interest" description="Disordered" evidence="1">
    <location>
        <begin position="116"/>
        <end position="144"/>
    </location>
</feature>
<sequence>MHRRCSSPTTELRNTCGGSADPGGSRPGGPEATRERSILLGRSPAQHRDRPAVVARLKRADEILAGAAQNQRTRIQIQLCRHRRPDAAQAGFQVLSLNDGPGREHHDLAGTVRGQELETGSPDRFHDRESLPQRRRDVCPGKPVTHSDREVGVFGQREIFPDSGLQLLQSQAAVGREHEIQHISVELLLVEPKVCITALLRIAEEVQVFVVEPMLDSHRPNRPAHGLRSSLPRFPRSGTVEGGDKPPARTLRIASDDLRRDRTELAGQRPAPLDRLGEVRSVDPDTDTDFDSSRGQTHQCVARPCGEILALLFLLAHVISLADCWSSPATTAAARSNCSLAASSSPRVCRQAPNRFRTSISAHGDIWSVNAPSARK</sequence>
<evidence type="ECO:0000256" key="1">
    <source>
        <dbReference type="SAM" id="MobiDB-lite"/>
    </source>
</evidence>